<evidence type="ECO:0000259" key="2">
    <source>
        <dbReference type="Pfam" id="PF08223"/>
    </source>
</evidence>
<organism evidence="3 4">
    <name type="scientific">Shimia isoporae</name>
    <dbReference type="NCBI Taxonomy" id="647720"/>
    <lineage>
        <taxon>Bacteria</taxon>
        <taxon>Pseudomonadati</taxon>
        <taxon>Pseudomonadota</taxon>
        <taxon>Alphaproteobacteria</taxon>
        <taxon>Rhodobacterales</taxon>
        <taxon>Roseobacteraceae</taxon>
    </lineage>
</organism>
<comment type="caution">
    <text evidence="3">The sequence shown here is derived from an EMBL/GenBank/DDBJ whole genome shotgun (WGS) entry which is preliminary data.</text>
</comment>
<dbReference type="OrthoDB" id="2270427at2"/>
<dbReference type="Proteomes" id="UP000295673">
    <property type="component" value="Unassembled WGS sequence"/>
</dbReference>
<dbReference type="EMBL" id="SMGR01000002">
    <property type="protein sequence ID" value="TCL01506.1"/>
    <property type="molecule type" value="Genomic_DNA"/>
</dbReference>
<dbReference type="Pfam" id="PF08223">
    <property type="entry name" value="PaaX_C"/>
    <property type="match status" value="1"/>
</dbReference>
<accession>A0A4R1N4C1</accession>
<reference evidence="3 4" key="1">
    <citation type="submission" date="2019-03" db="EMBL/GenBank/DDBJ databases">
        <title>Genomic Encyclopedia of Archaeal and Bacterial Type Strains, Phase II (KMG-II): from individual species to whole genera.</title>
        <authorList>
            <person name="Goeker M."/>
        </authorList>
    </citation>
    <scope>NUCLEOTIDE SEQUENCE [LARGE SCALE GENOMIC DNA]</scope>
    <source>
        <strain evidence="3 4">DSM 26433</strain>
    </source>
</reference>
<protein>
    <submittedName>
        <fullName evidence="3">PaaX family transcriptional regulator</fullName>
    </submittedName>
</protein>
<feature type="domain" description="Transcriptional repressor PaaX-like N-terminal" evidence="1">
    <location>
        <begin position="23"/>
        <end position="89"/>
    </location>
</feature>
<dbReference type="Pfam" id="PF07848">
    <property type="entry name" value="PaaX"/>
    <property type="match status" value="1"/>
</dbReference>
<dbReference type="Gene3D" id="3.30.70.2670">
    <property type="match status" value="1"/>
</dbReference>
<dbReference type="InterPro" id="IPR036388">
    <property type="entry name" value="WH-like_DNA-bd_sf"/>
</dbReference>
<dbReference type="Gene3D" id="1.10.10.10">
    <property type="entry name" value="Winged helix-like DNA-binding domain superfamily/Winged helix DNA-binding domain"/>
    <property type="match status" value="1"/>
</dbReference>
<dbReference type="InterPro" id="IPR012906">
    <property type="entry name" value="PaaX-like_N"/>
</dbReference>
<feature type="domain" description="Transcriptional repressor PaaX-like C-terminal" evidence="2">
    <location>
        <begin position="175"/>
        <end position="252"/>
    </location>
</feature>
<dbReference type="InterPro" id="IPR036390">
    <property type="entry name" value="WH_DNA-bd_sf"/>
</dbReference>
<evidence type="ECO:0000259" key="1">
    <source>
        <dbReference type="Pfam" id="PF07848"/>
    </source>
</evidence>
<dbReference type="PANTHER" id="PTHR30319">
    <property type="entry name" value="PHENYLACETIC ACID REGULATOR-RELATED TRANSCRIPTIONAL REPRESSOR"/>
    <property type="match status" value="1"/>
</dbReference>
<sequence>MEASELQQNIARVAEIGPIKVWSVVVTVLGDLLQAPADTLSARQLDALVAPMGINNQALRVAVHRLRNDGWIETHREGRRSRHQLTAKGWAETERVRPHVYGEAPTRSGGVFLIVGPPQMAAPEFAELMPEDGTVLTSRSGLVVGAEGVPSNWLCTPYNEASPPDWVQDALSPKDISSEYDALREVVMPLLKAELPEDLVARTALRLAILHHWRRLRLRHGALPDLVLKDGWAGARCRDVVLDALSRFERPALSSLE</sequence>
<keyword evidence="4" id="KW-1185">Reference proteome</keyword>
<dbReference type="SUPFAM" id="SSF46785">
    <property type="entry name" value="Winged helix' DNA-binding domain"/>
    <property type="match status" value="1"/>
</dbReference>
<evidence type="ECO:0000313" key="4">
    <source>
        <dbReference type="Proteomes" id="UP000295673"/>
    </source>
</evidence>
<dbReference type="GO" id="GO:0006351">
    <property type="term" value="P:DNA-templated transcription"/>
    <property type="evidence" value="ECO:0007669"/>
    <property type="project" value="TreeGrafter"/>
</dbReference>
<gene>
    <name evidence="3" type="ORF">BXY66_2821</name>
</gene>
<proteinExistence type="predicted"/>
<dbReference type="AlphaFoldDB" id="A0A4R1N4C1"/>
<evidence type="ECO:0000313" key="3">
    <source>
        <dbReference type="EMBL" id="TCL01506.1"/>
    </source>
</evidence>
<dbReference type="Gene3D" id="1.20.58.1460">
    <property type="match status" value="1"/>
</dbReference>
<dbReference type="PANTHER" id="PTHR30319:SF1">
    <property type="entry name" value="TRANSCRIPTIONAL REPRESSOR PAAX"/>
    <property type="match status" value="1"/>
</dbReference>
<name>A0A4R1N4C1_9RHOB</name>
<dbReference type="InterPro" id="IPR013225">
    <property type="entry name" value="PaaX_C"/>
</dbReference>